<evidence type="ECO:0000313" key="10">
    <source>
        <dbReference type="Proteomes" id="UP000308037"/>
    </source>
</evidence>
<keyword evidence="10" id="KW-1185">Reference proteome</keyword>
<dbReference type="GO" id="GO:0019646">
    <property type="term" value="P:aerobic electron transport chain"/>
    <property type="evidence" value="ECO:0007669"/>
    <property type="project" value="InterPro"/>
</dbReference>
<dbReference type="SUPFAM" id="SSF57652">
    <property type="entry name" value="HIPIP (high potential iron protein)"/>
    <property type="match status" value="1"/>
</dbReference>
<evidence type="ECO:0000256" key="4">
    <source>
        <dbReference type="ARBA" id="ARBA00022982"/>
    </source>
</evidence>
<dbReference type="OrthoDB" id="183484at2157"/>
<dbReference type="Proteomes" id="UP000308037">
    <property type="component" value="Unassembled WGS sequence"/>
</dbReference>
<sequence length="172" mass="18393">MVDDSDSQGTGNEGTVETIRRRRLLGLVGGASVTATAGCLGFGGSSDGSGDLSGRADDWCVEENNTDVPEVFLTAESIDGIVRDPDDMTPRSEAAYQCHPQGYQLCANCRYFIPGKPDETDDKKDVGACAIVEGRVRSQDWCALYQETQDLAEFPNPGPLEEPGTQKAPDLS</sequence>
<keyword evidence="2" id="KW-0004">4Fe-4S</keyword>
<reference evidence="9 10" key="1">
    <citation type="submission" date="2019-04" db="EMBL/GenBank/DDBJ databases">
        <title>Natronomonas sp. F20-122 a newhaloarchaeon isolated from a saline saltern of Isla Bacuta, Huelva, Spain.</title>
        <authorList>
            <person name="Duran-Viseras A."/>
            <person name="Sanchez-Porro C."/>
            <person name="Ventosa A."/>
        </authorList>
    </citation>
    <scope>NUCLEOTIDE SEQUENCE [LARGE SCALE GENOMIC DNA]</scope>
    <source>
        <strain evidence="9 10">F20-122</strain>
    </source>
</reference>
<gene>
    <name evidence="9" type="ORF">DM868_04075</name>
</gene>
<organism evidence="9 10">
    <name type="scientific">Natronomonas salsuginis</name>
    <dbReference type="NCBI Taxonomy" id="2217661"/>
    <lineage>
        <taxon>Archaea</taxon>
        <taxon>Methanobacteriati</taxon>
        <taxon>Methanobacteriota</taxon>
        <taxon>Stenosarchaea group</taxon>
        <taxon>Halobacteria</taxon>
        <taxon>Halobacteriales</taxon>
        <taxon>Natronomonadaceae</taxon>
        <taxon>Natronomonas</taxon>
    </lineage>
</organism>
<evidence type="ECO:0000259" key="8">
    <source>
        <dbReference type="PROSITE" id="PS51373"/>
    </source>
</evidence>
<dbReference type="PROSITE" id="PS51373">
    <property type="entry name" value="HIPIP"/>
    <property type="match status" value="1"/>
</dbReference>
<keyword evidence="3" id="KW-0479">Metal-binding</keyword>
<comment type="caution">
    <text evidence="9">The sequence shown here is derived from an EMBL/GenBank/DDBJ whole genome shotgun (WGS) entry which is preliminary data.</text>
</comment>
<feature type="domain" description="High potential iron-sulfur proteins family profile" evidence="8">
    <location>
        <begin position="77"/>
        <end position="150"/>
    </location>
</feature>
<dbReference type="RefSeq" id="WP_137275556.1">
    <property type="nucleotide sequence ID" value="NZ_QKNX01000001.1"/>
</dbReference>
<keyword evidence="1" id="KW-0813">Transport</keyword>
<dbReference type="Gene3D" id="4.10.490.10">
    <property type="entry name" value="High potential iron-sulphur protein"/>
    <property type="match status" value="1"/>
</dbReference>
<feature type="region of interest" description="Disordered" evidence="7">
    <location>
        <begin position="152"/>
        <end position="172"/>
    </location>
</feature>
<evidence type="ECO:0000256" key="5">
    <source>
        <dbReference type="ARBA" id="ARBA00023004"/>
    </source>
</evidence>
<dbReference type="AlphaFoldDB" id="A0A4U5JIB2"/>
<protein>
    <submittedName>
        <fullName evidence="9">High potential iron-sulfur protein</fullName>
    </submittedName>
</protein>
<dbReference type="InterPro" id="IPR036369">
    <property type="entry name" value="HIPIP_sf"/>
</dbReference>
<evidence type="ECO:0000256" key="1">
    <source>
        <dbReference type="ARBA" id="ARBA00022448"/>
    </source>
</evidence>
<dbReference type="InterPro" id="IPR000170">
    <property type="entry name" value="High_potential_FeS_prot"/>
</dbReference>
<dbReference type="GO" id="GO:0051539">
    <property type="term" value="F:4 iron, 4 sulfur cluster binding"/>
    <property type="evidence" value="ECO:0007669"/>
    <property type="project" value="UniProtKB-KW"/>
</dbReference>
<dbReference type="GO" id="GO:0009055">
    <property type="term" value="F:electron transfer activity"/>
    <property type="evidence" value="ECO:0007669"/>
    <property type="project" value="InterPro"/>
</dbReference>
<evidence type="ECO:0000256" key="7">
    <source>
        <dbReference type="SAM" id="MobiDB-lite"/>
    </source>
</evidence>
<accession>A0A4U5JIB2</accession>
<dbReference type="EMBL" id="QKNX01000001">
    <property type="protein sequence ID" value="TKR28256.1"/>
    <property type="molecule type" value="Genomic_DNA"/>
</dbReference>
<evidence type="ECO:0000256" key="3">
    <source>
        <dbReference type="ARBA" id="ARBA00022723"/>
    </source>
</evidence>
<evidence type="ECO:0000256" key="6">
    <source>
        <dbReference type="ARBA" id="ARBA00023014"/>
    </source>
</evidence>
<evidence type="ECO:0000256" key="2">
    <source>
        <dbReference type="ARBA" id="ARBA00022485"/>
    </source>
</evidence>
<proteinExistence type="predicted"/>
<keyword evidence="6" id="KW-0411">Iron-sulfur</keyword>
<keyword evidence="5" id="KW-0408">Iron</keyword>
<evidence type="ECO:0000313" key="9">
    <source>
        <dbReference type="EMBL" id="TKR28256.1"/>
    </source>
</evidence>
<name>A0A4U5JIB2_9EURY</name>
<keyword evidence="4" id="KW-0249">Electron transport</keyword>
<dbReference type="GO" id="GO:0046872">
    <property type="term" value="F:metal ion binding"/>
    <property type="evidence" value="ECO:0007669"/>
    <property type="project" value="UniProtKB-KW"/>
</dbReference>